<evidence type="ECO:0000256" key="3">
    <source>
        <dbReference type="SAM" id="SignalP"/>
    </source>
</evidence>
<dbReference type="EMBL" id="MTKT01000299">
    <property type="protein sequence ID" value="OWM91220.1"/>
    <property type="molecule type" value="Genomic_DNA"/>
</dbReference>
<comment type="caution">
    <text evidence="4">The sequence shown here is derived from an EMBL/GenBank/DDBJ whole genome shotgun (WGS) entry which is preliminary data.</text>
</comment>
<sequence>MAVFGPNKGLVLLQLLLLVSISTCFFPGASANLFEDSKFAILRRRLAPAPAPGPAHSRQGWKPVHPPAQPPRLGHPPLHPPKNSPFKPGPVHPPAVLPLPPKKSPVKPGPVHPPAKPPAVLPLPPKKPPVAPVLAPVKPPVHPPVSRHRRSFVWVRGLVYCKPQKYRYIDTLAEAKPINGSVVKLVCKNTKYRTVTTAKTDAHGFFFIQAPRTITSYAAHKCRVFLVSSPQANCKKPAKIHGGITGAILKKPEYFMIGKNPYALYTVDTLAFEPK</sequence>
<dbReference type="EMBL" id="PGOL01000003">
    <property type="protein sequence ID" value="PKI79481.1"/>
    <property type="molecule type" value="Genomic_DNA"/>
</dbReference>
<evidence type="ECO:0000313" key="4">
    <source>
        <dbReference type="EMBL" id="OWM91220.1"/>
    </source>
</evidence>
<feature type="compositionally biased region" description="Pro residues" evidence="2">
    <location>
        <begin position="64"/>
        <end position="123"/>
    </location>
</feature>
<evidence type="ECO:0000313" key="6">
    <source>
        <dbReference type="Proteomes" id="UP000197138"/>
    </source>
</evidence>
<dbReference type="PRINTS" id="PR01218">
    <property type="entry name" value="PSTLEXTENSIN"/>
</dbReference>
<dbReference type="Proteomes" id="UP000197138">
    <property type="component" value="Unassembled WGS sequence"/>
</dbReference>
<dbReference type="GO" id="GO:0071944">
    <property type="term" value="C:cell periphery"/>
    <property type="evidence" value="ECO:0007669"/>
    <property type="project" value="TreeGrafter"/>
</dbReference>
<organism evidence="4 6">
    <name type="scientific">Punica granatum</name>
    <name type="common">Pomegranate</name>
    <dbReference type="NCBI Taxonomy" id="22663"/>
    <lineage>
        <taxon>Eukaryota</taxon>
        <taxon>Viridiplantae</taxon>
        <taxon>Streptophyta</taxon>
        <taxon>Embryophyta</taxon>
        <taxon>Tracheophyta</taxon>
        <taxon>Spermatophyta</taxon>
        <taxon>Magnoliopsida</taxon>
        <taxon>eudicotyledons</taxon>
        <taxon>Gunneridae</taxon>
        <taxon>Pentapetalae</taxon>
        <taxon>rosids</taxon>
        <taxon>malvids</taxon>
        <taxon>Myrtales</taxon>
        <taxon>Lythraceae</taxon>
        <taxon>Punica</taxon>
    </lineage>
</organism>
<keyword evidence="7" id="KW-1185">Reference proteome</keyword>
<feature type="signal peptide" evidence="3">
    <location>
        <begin position="1"/>
        <end position="31"/>
    </location>
</feature>
<keyword evidence="1 3" id="KW-0732">Signal</keyword>
<feature type="chain" id="PRO_5014072101" evidence="3">
    <location>
        <begin position="32"/>
        <end position="275"/>
    </location>
</feature>
<gene>
    <name evidence="4" type="ORF">CDL15_Pgr000164</name>
    <name evidence="5" type="ORF">CRG98_000112</name>
</gene>
<feature type="region of interest" description="Disordered" evidence="2">
    <location>
        <begin position="48"/>
        <end position="123"/>
    </location>
</feature>
<dbReference type="PANTHER" id="PTHR33470:SF22">
    <property type="entry name" value="POLLEN OLE E 1 ALLERGEN AND EXTENSIN FAMILY PROTEIN"/>
    <property type="match status" value="1"/>
</dbReference>
<dbReference type="PANTHER" id="PTHR33470">
    <property type="entry name" value="OS01G0164075 PROTEIN"/>
    <property type="match status" value="1"/>
</dbReference>
<name>A0A218Y290_PUNGR</name>
<dbReference type="GeneID" id="116203145"/>
<dbReference type="AlphaFoldDB" id="A0A218Y290"/>
<evidence type="ECO:0000313" key="7">
    <source>
        <dbReference type="Proteomes" id="UP000233551"/>
    </source>
</evidence>
<dbReference type="Proteomes" id="UP000233551">
    <property type="component" value="Unassembled WGS sequence"/>
</dbReference>
<proteinExistence type="predicted"/>
<reference evidence="4" key="2">
    <citation type="submission" date="2017-06" db="EMBL/GenBank/DDBJ databases">
        <title>The pomegranate genome and the genomics of punicalagin biosynthesis.</title>
        <authorList>
            <person name="Xu C."/>
        </authorList>
    </citation>
    <scope>NUCLEOTIDE SEQUENCE [LARGE SCALE GENOMIC DNA]</scope>
    <source>
        <tissue evidence="4">Fresh leaf</tissue>
    </source>
</reference>
<accession>A0A218Y290</accession>
<dbReference type="OrthoDB" id="665669at2759"/>
<evidence type="ECO:0000313" key="5">
    <source>
        <dbReference type="EMBL" id="PKI79481.1"/>
    </source>
</evidence>
<dbReference type="InterPro" id="IPR003882">
    <property type="entry name" value="Pistil_extensin"/>
</dbReference>
<evidence type="ECO:0000256" key="2">
    <source>
        <dbReference type="SAM" id="MobiDB-lite"/>
    </source>
</evidence>
<reference evidence="5 7" key="3">
    <citation type="submission" date="2017-11" db="EMBL/GenBank/DDBJ databases">
        <title>De-novo sequencing of pomegranate (Punica granatum L.) genome.</title>
        <authorList>
            <person name="Akparov Z."/>
            <person name="Amiraslanov A."/>
            <person name="Hajiyeva S."/>
            <person name="Abbasov M."/>
            <person name="Kaur K."/>
            <person name="Hamwieh A."/>
            <person name="Solovyev V."/>
            <person name="Salamov A."/>
            <person name="Braich B."/>
            <person name="Kosarev P."/>
            <person name="Mahmoud A."/>
            <person name="Hajiyev E."/>
            <person name="Babayeva S."/>
            <person name="Izzatullayeva V."/>
            <person name="Mammadov A."/>
            <person name="Mammadov A."/>
            <person name="Sharifova S."/>
            <person name="Ojaghi J."/>
            <person name="Eynullazada K."/>
            <person name="Bayramov B."/>
            <person name="Abdulazimova A."/>
            <person name="Shahmuradov I."/>
        </authorList>
    </citation>
    <scope>NUCLEOTIDE SEQUENCE [LARGE SCALE GENOMIC DNA]</scope>
    <source>
        <strain evidence="5">AG2017</strain>
        <strain evidence="7">cv. AG2017</strain>
        <tissue evidence="5">Leaf</tissue>
    </source>
</reference>
<reference evidence="6" key="1">
    <citation type="journal article" date="2017" name="Plant J.">
        <title>The pomegranate (Punica granatum L.) genome and the genomics of punicalagin biosynthesis.</title>
        <authorList>
            <person name="Qin G."/>
            <person name="Xu C."/>
            <person name="Ming R."/>
            <person name="Tang H."/>
            <person name="Guyot R."/>
            <person name="Kramer E.M."/>
            <person name="Hu Y."/>
            <person name="Yi X."/>
            <person name="Qi Y."/>
            <person name="Xu X."/>
            <person name="Gao Z."/>
            <person name="Pan H."/>
            <person name="Jian J."/>
            <person name="Tian Y."/>
            <person name="Yue Z."/>
            <person name="Xu Y."/>
        </authorList>
    </citation>
    <scope>NUCLEOTIDE SEQUENCE [LARGE SCALE GENOMIC DNA]</scope>
    <source>
        <strain evidence="6">cv. Dabenzi</strain>
    </source>
</reference>
<evidence type="ECO:0000256" key="1">
    <source>
        <dbReference type="ARBA" id="ARBA00022729"/>
    </source>
</evidence>
<protein>
    <submittedName>
        <fullName evidence="4">Uncharacterized protein</fullName>
    </submittedName>
</protein>
<dbReference type="Pfam" id="PF01190">
    <property type="entry name" value="Pollen_Ole_e_1"/>
    <property type="match status" value="1"/>
</dbReference>